<dbReference type="OrthoDB" id="6500128at2759"/>
<dbReference type="Gene3D" id="3.40.50.300">
    <property type="entry name" value="P-loop containing nucleotide triphosphate hydrolases"/>
    <property type="match status" value="1"/>
</dbReference>
<dbReference type="GO" id="GO:0042626">
    <property type="term" value="F:ATPase-coupled transmembrane transporter activity"/>
    <property type="evidence" value="ECO:0007669"/>
    <property type="project" value="TreeGrafter"/>
</dbReference>
<keyword evidence="4" id="KW-1185">Reference proteome</keyword>
<proteinExistence type="predicted"/>
<sequence>MPEYMNGSSHSDASTTITFVDEEDSTKFDPAIKQILSAQVHIAKTGRSYVQLFRFATKCELAIYVYRNDICRCCRFCDARKEDSKKSLLDGIFLGVTSMVNYFIYALAFCPYSIKNVLFIYPSRPDVKILDNISLNIEPGTTVALVGASGSGKSTIVSLLLRFYNMISGEILLDDKDISSLNLVWLRRQIGLVGQEPDLFNTSVAGNVVAYGLIGSVYEILMKQKNVK</sequence>
<dbReference type="SUPFAM" id="SSF52540">
    <property type="entry name" value="P-loop containing nucleoside triphosphate hydrolases"/>
    <property type="match status" value="1"/>
</dbReference>
<evidence type="ECO:0000313" key="3">
    <source>
        <dbReference type="EMBL" id="KAF0496850.1"/>
    </source>
</evidence>
<dbReference type="GO" id="GO:0016020">
    <property type="term" value="C:membrane"/>
    <property type="evidence" value="ECO:0007669"/>
    <property type="project" value="TreeGrafter"/>
</dbReference>
<dbReference type="PANTHER" id="PTHR24221:SF503">
    <property type="entry name" value="MITOCHONDRIAL POTASSIUM CHANNEL ATP-BINDING SUBUNIT"/>
    <property type="match status" value="1"/>
</dbReference>
<evidence type="ECO:0000313" key="4">
    <source>
        <dbReference type="Proteomes" id="UP000439903"/>
    </source>
</evidence>
<reference evidence="3 4" key="1">
    <citation type="journal article" date="2019" name="Environ. Microbiol.">
        <title>At the nexus of three kingdoms: the genome of the mycorrhizal fungus Gigaspora margarita provides insights into plant, endobacterial and fungal interactions.</title>
        <authorList>
            <person name="Venice F."/>
            <person name="Ghignone S."/>
            <person name="Salvioli di Fossalunga A."/>
            <person name="Amselem J."/>
            <person name="Novero M."/>
            <person name="Xianan X."/>
            <person name="Sedzielewska Toro K."/>
            <person name="Morin E."/>
            <person name="Lipzen A."/>
            <person name="Grigoriev I.V."/>
            <person name="Henrissat B."/>
            <person name="Martin F.M."/>
            <person name="Bonfante P."/>
        </authorList>
    </citation>
    <scope>NUCLEOTIDE SEQUENCE [LARGE SCALE GENOMIC DNA]</scope>
    <source>
        <strain evidence="3 4">BEG34</strain>
    </source>
</reference>
<evidence type="ECO:0000259" key="2">
    <source>
        <dbReference type="Pfam" id="PF00005"/>
    </source>
</evidence>
<feature type="transmembrane region" description="Helical" evidence="1">
    <location>
        <begin position="88"/>
        <end position="108"/>
    </location>
</feature>
<protein>
    <submittedName>
        <fullName evidence="3">Multidrug resistance protein MDR</fullName>
    </submittedName>
</protein>
<dbReference type="AlphaFoldDB" id="A0A8H4EJC4"/>
<dbReference type="InterPro" id="IPR039421">
    <property type="entry name" value="Type_1_exporter"/>
</dbReference>
<name>A0A8H4EJC4_GIGMA</name>
<dbReference type="Pfam" id="PF00005">
    <property type="entry name" value="ABC_tran"/>
    <property type="match status" value="1"/>
</dbReference>
<dbReference type="PANTHER" id="PTHR24221">
    <property type="entry name" value="ATP-BINDING CASSETTE SUB-FAMILY B"/>
    <property type="match status" value="1"/>
</dbReference>
<dbReference type="InterPro" id="IPR003439">
    <property type="entry name" value="ABC_transporter-like_ATP-bd"/>
</dbReference>
<keyword evidence="1" id="KW-0812">Transmembrane</keyword>
<dbReference type="Proteomes" id="UP000439903">
    <property type="component" value="Unassembled WGS sequence"/>
</dbReference>
<dbReference type="GO" id="GO:0016887">
    <property type="term" value="F:ATP hydrolysis activity"/>
    <property type="evidence" value="ECO:0007669"/>
    <property type="project" value="InterPro"/>
</dbReference>
<dbReference type="InterPro" id="IPR027417">
    <property type="entry name" value="P-loop_NTPase"/>
</dbReference>
<dbReference type="GO" id="GO:0005524">
    <property type="term" value="F:ATP binding"/>
    <property type="evidence" value="ECO:0007669"/>
    <property type="project" value="InterPro"/>
</dbReference>
<gene>
    <name evidence="3" type="ORF">F8M41_020923</name>
</gene>
<feature type="domain" description="ABC transporter" evidence="2">
    <location>
        <begin position="130"/>
        <end position="207"/>
    </location>
</feature>
<accession>A0A8H4EJC4</accession>
<organism evidence="3 4">
    <name type="scientific">Gigaspora margarita</name>
    <dbReference type="NCBI Taxonomy" id="4874"/>
    <lineage>
        <taxon>Eukaryota</taxon>
        <taxon>Fungi</taxon>
        <taxon>Fungi incertae sedis</taxon>
        <taxon>Mucoromycota</taxon>
        <taxon>Glomeromycotina</taxon>
        <taxon>Glomeromycetes</taxon>
        <taxon>Diversisporales</taxon>
        <taxon>Gigasporaceae</taxon>
        <taxon>Gigaspora</taxon>
    </lineage>
</organism>
<keyword evidence="1" id="KW-0472">Membrane</keyword>
<comment type="caution">
    <text evidence="3">The sequence shown here is derived from an EMBL/GenBank/DDBJ whole genome shotgun (WGS) entry which is preliminary data.</text>
</comment>
<keyword evidence="1" id="KW-1133">Transmembrane helix</keyword>
<dbReference type="EMBL" id="WTPW01000595">
    <property type="protein sequence ID" value="KAF0496850.1"/>
    <property type="molecule type" value="Genomic_DNA"/>
</dbReference>
<evidence type="ECO:0000256" key="1">
    <source>
        <dbReference type="SAM" id="Phobius"/>
    </source>
</evidence>